<dbReference type="EMBL" id="CM047591">
    <property type="protein sequence ID" value="KAI9919015.1"/>
    <property type="molecule type" value="Genomic_DNA"/>
</dbReference>
<organism evidence="1 2">
    <name type="scientific">Peronosclerospora sorghi</name>
    <dbReference type="NCBI Taxonomy" id="230839"/>
    <lineage>
        <taxon>Eukaryota</taxon>
        <taxon>Sar</taxon>
        <taxon>Stramenopiles</taxon>
        <taxon>Oomycota</taxon>
        <taxon>Peronosporomycetes</taxon>
        <taxon>Peronosporales</taxon>
        <taxon>Peronosporaceae</taxon>
        <taxon>Peronosclerospora</taxon>
    </lineage>
</organism>
<proteinExistence type="predicted"/>
<accession>A0ACC0WJG8</accession>
<dbReference type="Proteomes" id="UP001163321">
    <property type="component" value="Chromosome 12"/>
</dbReference>
<keyword evidence="2" id="KW-1185">Reference proteome</keyword>
<comment type="caution">
    <text evidence="1">The sequence shown here is derived from an EMBL/GenBank/DDBJ whole genome shotgun (WGS) entry which is preliminary data.</text>
</comment>
<gene>
    <name evidence="1" type="ORF">PsorP6_011490</name>
</gene>
<evidence type="ECO:0000313" key="2">
    <source>
        <dbReference type="Proteomes" id="UP001163321"/>
    </source>
</evidence>
<evidence type="ECO:0000313" key="1">
    <source>
        <dbReference type="EMBL" id="KAI9919015.1"/>
    </source>
</evidence>
<protein>
    <submittedName>
        <fullName evidence="1">Uncharacterized protein</fullName>
    </submittedName>
</protein>
<sequence>MSLFDTAADLLTSMPDPPVVPVPLPVPPTIAPRTRAPSHSPPPPSPSPPPPSPSPPPPSPSPPPPSPSPPPPSPSPPSTTRPIIAPVTLSPVSTPPPPTAAPTTWTPSSQGTPASTPETLNSSSSSVAVPFVESPVATNASALEPSATAFANASAKATVSITLPRDHSQDTDTSRLDQVDDQRTDKGWSTGSIAGVTTASVAALVLLIWLLYRLARRRTPASAAPSFETSFALRSVGATGPIVLDSFPPVHAPQGNNYARTVDIASTCDLNATLRLDSSVASIPASGALQSKTSLWEDEVLLAARIPMEKLTQRELLSQGGHGAVYAGSYRGEPVAIKVLRGEKRKDMRQISLFLTEIKLLASLEHPCIVRFIGVAWDALSDLCAVSELMPRGDLFTLLRRYERMEHRAPGFDLAKTTIALDVAEALTYLHSLDPIVVHRDLKSMNILLSETLHAKVTDFGVSRTYTVDTMTAGVGTSRWMAPEVMMGKRYDASADIFSLGVVLAELETHEPPYASILARGEHGTETMVLEMVALGRLRVEFSSNAPAAVVALGHACVDVDPRARPSARAVHYQLQRLLHSYQEYTV</sequence>
<reference evidence="1 2" key="1">
    <citation type="journal article" date="2022" name="bioRxiv">
        <title>The genome of the oomycete Peronosclerospora sorghi, a cosmopolitan pathogen of maize and sorghum, is inflated with dispersed pseudogenes.</title>
        <authorList>
            <person name="Fletcher K."/>
            <person name="Martin F."/>
            <person name="Isakeit T."/>
            <person name="Cavanaugh K."/>
            <person name="Magill C."/>
            <person name="Michelmore R."/>
        </authorList>
    </citation>
    <scope>NUCLEOTIDE SEQUENCE [LARGE SCALE GENOMIC DNA]</scope>
    <source>
        <strain evidence="1">P6</strain>
    </source>
</reference>
<name>A0ACC0WJG8_9STRA</name>